<accession>A0ABT9ZHT8</accession>
<proteinExistence type="predicted"/>
<dbReference type="Proteomes" id="UP001234495">
    <property type="component" value="Unassembled WGS sequence"/>
</dbReference>
<dbReference type="PROSITE" id="PS50112">
    <property type="entry name" value="PAS"/>
    <property type="match status" value="1"/>
</dbReference>
<name>A0ABT9ZHT8_9BACI</name>
<dbReference type="Pfam" id="PF13426">
    <property type="entry name" value="PAS_9"/>
    <property type="match status" value="1"/>
</dbReference>
<dbReference type="CDD" id="cd01949">
    <property type="entry name" value="GGDEF"/>
    <property type="match status" value="1"/>
</dbReference>
<sequence length="472" mass="54595">MKLLFYCMLYLVPACIFVYMAGMVLSRNRTSAKHITCSLLFVFTSMWFFGVFISVLIYPKFFNEISLYWVNGSITISGILSLHLWFMNANLYSKKNGKYLTLLFIPGIAMLLTLPIDSWMLKEGTAEMSYIPGPGLYLLWLVDFSYIAIIFFIMTIEVKKKNQAAKLWFKGILFYFLWTIITLTAAILLQNTVMYFFYFLIPHGTFFWAFAIFRSMSRYDYLSSYETRYHILFERSPLGILIMDEEGIVLEASPQIAMYLGVNKQELINESIVSFLGGIDKQAFYMEFNKIFTEKTKVENFELSFINKNKERKTLLIDSDYIIVEGKTLQFVMIKDITEAKTKEERVRYLAYHDLLTGLSNRAAFEKRINELLMEEETFYLLLLDLNKLKQINDTYGHQAGDHAIQKIAMILQEVAGNSHHAARLGGDEFVMLVSGEEVESILSNFQKKLETPFVLPHQQKIQLSASVGVSC</sequence>
<evidence type="ECO:0000313" key="4">
    <source>
        <dbReference type="EMBL" id="MDQ0231853.1"/>
    </source>
</evidence>
<dbReference type="SMART" id="SM00267">
    <property type="entry name" value="GGDEF"/>
    <property type="match status" value="1"/>
</dbReference>
<dbReference type="InterPro" id="IPR029787">
    <property type="entry name" value="Nucleotide_cyclase"/>
</dbReference>
<keyword evidence="5" id="KW-1185">Reference proteome</keyword>
<dbReference type="NCBIfam" id="TIGR00229">
    <property type="entry name" value="sensory_box"/>
    <property type="match status" value="1"/>
</dbReference>
<dbReference type="EMBL" id="JAUSUD010000015">
    <property type="protein sequence ID" value="MDQ0231853.1"/>
    <property type="molecule type" value="Genomic_DNA"/>
</dbReference>
<dbReference type="InterPro" id="IPR052155">
    <property type="entry name" value="Biofilm_reg_signaling"/>
</dbReference>
<reference evidence="4 5" key="1">
    <citation type="submission" date="2023-07" db="EMBL/GenBank/DDBJ databases">
        <title>Genomic Encyclopedia of Type Strains, Phase IV (KMG-IV): sequencing the most valuable type-strain genomes for metagenomic binning, comparative biology and taxonomic classification.</title>
        <authorList>
            <person name="Goeker M."/>
        </authorList>
    </citation>
    <scope>NUCLEOTIDE SEQUENCE [LARGE SCALE GENOMIC DNA]</scope>
    <source>
        <strain evidence="4 5">DSM 29005</strain>
    </source>
</reference>
<dbReference type="Gene3D" id="3.30.70.270">
    <property type="match status" value="1"/>
</dbReference>
<feature type="transmembrane region" description="Helical" evidence="1">
    <location>
        <begin position="167"/>
        <end position="189"/>
    </location>
</feature>
<dbReference type="SUPFAM" id="SSF55073">
    <property type="entry name" value="Nucleotide cyclase"/>
    <property type="match status" value="1"/>
</dbReference>
<dbReference type="NCBIfam" id="TIGR00254">
    <property type="entry name" value="GGDEF"/>
    <property type="match status" value="1"/>
</dbReference>
<protein>
    <submittedName>
        <fullName evidence="4">Diguanylate cyclase (GGDEF)-like protein/PAS domain S-box-containing protein</fullName>
    </submittedName>
</protein>
<dbReference type="SMART" id="SM00091">
    <property type="entry name" value="PAS"/>
    <property type="match status" value="1"/>
</dbReference>
<evidence type="ECO:0000313" key="5">
    <source>
        <dbReference type="Proteomes" id="UP001234495"/>
    </source>
</evidence>
<dbReference type="PROSITE" id="PS50887">
    <property type="entry name" value="GGDEF"/>
    <property type="match status" value="1"/>
</dbReference>
<feature type="transmembrane region" description="Helical" evidence="1">
    <location>
        <begin position="136"/>
        <end position="155"/>
    </location>
</feature>
<organism evidence="4 5">
    <name type="scientific">Metabacillus malikii</name>
    <dbReference type="NCBI Taxonomy" id="1504265"/>
    <lineage>
        <taxon>Bacteria</taxon>
        <taxon>Bacillati</taxon>
        <taxon>Bacillota</taxon>
        <taxon>Bacilli</taxon>
        <taxon>Bacillales</taxon>
        <taxon>Bacillaceae</taxon>
        <taxon>Metabacillus</taxon>
    </lineage>
</organism>
<gene>
    <name evidence="4" type="ORF">J2S19_003138</name>
</gene>
<dbReference type="PANTHER" id="PTHR44757">
    <property type="entry name" value="DIGUANYLATE CYCLASE DGCP"/>
    <property type="match status" value="1"/>
</dbReference>
<dbReference type="InterPro" id="IPR000014">
    <property type="entry name" value="PAS"/>
</dbReference>
<evidence type="ECO:0000259" key="3">
    <source>
        <dbReference type="PROSITE" id="PS50887"/>
    </source>
</evidence>
<feature type="domain" description="GGDEF" evidence="3">
    <location>
        <begin position="377"/>
        <end position="472"/>
    </location>
</feature>
<keyword evidence="1" id="KW-1133">Transmembrane helix</keyword>
<dbReference type="Pfam" id="PF00990">
    <property type="entry name" value="GGDEF"/>
    <property type="match status" value="1"/>
</dbReference>
<feature type="transmembrane region" description="Helical" evidence="1">
    <location>
        <begin position="65"/>
        <end position="87"/>
    </location>
</feature>
<feature type="transmembrane region" description="Helical" evidence="1">
    <location>
        <begin position="6"/>
        <end position="25"/>
    </location>
</feature>
<dbReference type="RefSeq" id="WP_307343505.1">
    <property type="nucleotide sequence ID" value="NZ_JAUSUD010000015.1"/>
</dbReference>
<feature type="transmembrane region" description="Helical" evidence="1">
    <location>
        <begin position="99"/>
        <end position="116"/>
    </location>
</feature>
<feature type="transmembrane region" description="Helical" evidence="1">
    <location>
        <begin position="37"/>
        <end position="59"/>
    </location>
</feature>
<keyword evidence="1" id="KW-0812">Transmembrane</keyword>
<dbReference type="SUPFAM" id="SSF55785">
    <property type="entry name" value="PYP-like sensor domain (PAS domain)"/>
    <property type="match status" value="1"/>
</dbReference>
<dbReference type="Gene3D" id="3.30.450.20">
    <property type="entry name" value="PAS domain"/>
    <property type="match status" value="1"/>
</dbReference>
<dbReference type="InterPro" id="IPR043128">
    <property type="entry name" value="Rev_trsase/Diguanyl_cyclase"/>
</dbReference>
<comment type="caution">
    <text evidence="4">The sequence shown here is derived from an EMBL/GenBank/DDBJ whole genome shotgun (WGS) entry which is preliminary data.</text>
</comment>
<evidence type="ECO:0000259" key="2">
    <source>
        <dbReference type="PROSITE" id="PS50112"/>
    </source>
</evidence>
<dbReference type="InterPro" id="IPR000160">
    <property type="entry name" value="GGDEF_dom"/>
</dbReference>
<dbReference type="InterPro" id="IPR035965">
    <property type="entry name" value="PAS-like_dom_sf"/>
</dbReference>
<feature type="domain" description="PAS" evidence="2">
    <location>
        <begin position="225"/>
        <end position="295"/>
    </location>
</feature>
<dbReference type="CDD" id="cd00130">
    <property type="entry name" value="PAS"/>
    <property type="match status" value="1"/>
</dbReference>
<evidence type="ECO:0000256" key="1">
    <source>
        <dbReference type="SAM" id="Phobius"/>
    </source>
</evidence>
<dbReference type="PANTHER" id="PTHR44757:SF2">
    <property type="entry name" value="BIOFILM ARCHITECTURE MAINTENANCE PROTEIN MBAA"/>
    <property type="match status" value="1"/>
</dbReference>
<feature type="transmembrane region" description="Helical" evidence="1">
    <location>
        <begin position="195"/>
        <end position="213"/>
    </location>
</feature>
<keyword evidence="1" id="KW-0472">Membrane</keyword>